<dbReference type="Proteomes" id="UP000186851">
    <property type="component" value="Chromosome"/>
</dbReference>
<dbReference type="GO" id="GO:0016787">
    <property type="term" value="F:hydrolase activity"/>
    <property type="evidence" value="ECO:0007669"/>
    <property type="project" value="UniProtKB-KW"/>
</dbReference>
<keyword evidence="5" id="KW-0862">Zinc</keyword>
<reference evidence="9" key="2">
    <citation type="journal article" date="2022" name="Nat. Microbiol.">
        <title>A closed Candidatus Odinarchaeum chromosome exposes Asgard archaeal viruses.</title>
        <authorList>
            <person name="Tamarit D."/>
            <person name="Caceres E.F."/>
            <person name="Krupovic M."/>
            <person name="Nijland R."/>
            <person name="Eme L."/>
            <person name="Robinson N.P."/>
            <person name="Ettema T.J.G."/>
        </authorList>
    </citation>
    <scope>NUCLEOTIDE SEQUENCE</scope>
    <source>
        <strain evidence="9">LCB_4</strain>
    </source>
</reference>
<dbReference type="PANTHER" id="PTHR47961">
    <property type="entry name" value="DNA POLYMERASE THETA, PUTATIVE (AFU_ORTHOLOGUE AFUA_1G05260)-RELATED"/>
    <property type="match status" value="1"/>
</dbReference>
<feature type="domain" description="Helicase C-terminal" evidence="8">
    <location>
        <begin position="222"/>
        <end position="421"/>
    </location>
</feature>
<dbReference type="InterPro" id="IPR011545">
    <property type="entry name" value="DEAD/DEAH_box_helicase_dom"/>
</dbReference>
<name>A0AAF0IBF2_ODILC</name>
<dbReference type="Gene3D" id="3.40.50.300">
    <property type="entry name" value="P-loop containing nucleotide triphosphate hydrolases"/>
    <property type="match status" value="2"/>
</dbReference>
<reference evidence="9" key="1">
    <citation type="journal article" date="2017" name="Nature">
        <title>Asgard archaea illuminate the origin of eukaryotic cellular complexity.</title>
        <authorList>
            <person name="Zaremba-Niedzwiedzka K."/>
            <person name="Caceres E.F."/>
            <person name="Saw J.H."/>
            <person name="Backstrom D."/>
            <person name="Juzokaite L."/>
            <person name="Vancaester E."/>
            <person name="Seitz K.W."/>
            <person name="Anantharaman K."/>
            <person name="Starnawski P."/>
            <person name="Kjeldsen K.U."/>
            <person name="Scott M.B."/>
            <person name="Nunoura T."/>
            <person name="Banfield J.F."/>
            <person name="Schramm A."/>
            <person name="Baker B.J."/>
            <person name="Spang A."/>
            <person name="Ettema T.J.G."/>
        </authorList>
    </citation>
    <scope>NUCLEOTIDE SEQUENCE</scope>
    <source>
        <strain evidence="9">LCB_4</strain>
    </source>
</reference>
<evidence type="ECO:0000256" key="4">
    <source>
        <dbReference type="ARBA" id="ARBA00022840"/>
    </source>
</evidence>
<dbReference type="InterPro" id="IPR014001">
    <property type="entry name" value="Helicase_ATP-bd"/>
</dbReference>
<keyword evidence="2" id="KW-0378">Hydrolase</keyword>
<evidence type="ECO:0000259" key="8">
    <source>
        <dbReference type="PROSITE" id="PS51194"/>
    </source>
</evidence>
<keyword evidence="5" id="KW-0479">Metal-binding</keyword>
<evidence type="ECO:0000256" key="1">
    <source>
        <dbReference type="ARBA" id="ARBA00022741"/>
    </source>
</evidence>
<evidence type="ECO:0000256" key="3">
    <source>
        <dbReference type="ARBA" id="ARBA00022806"/>
    </source>
</evidence>
<sequence length="723" mass="83288">MTLKSLEVAGVDQRLIRRLLETGVENLTPIQELTVKKGVFRRKNIFICAPASSGKTLLSHIAALAMALREPKSKALILLPLRSQADEVHAHLNRTYKALGVKFTRLSEKEASGLADANIIIATYKEMDEALLIGYSWFTDLSLIIVDEFQLLGQHEKGGLLENLILVLIQRFKDAQFLYLSDIIGNAFEISEWLNAELSQTFTTLVPVRYSILVDDKENGNVLNNIIEDTVKSNGQVIVFTDSLNRALKLCERFEKYFKNLISESQVNQVQIKISLLRDKGENTYTREHLSYYIKRGIGFHTPGLSPLEKLVVEELFNAKILKIVVSTPEISSALNMHPRVIVFENIYQKTRGDEYKRILLNPNIVHNIFGKAGNYKYDKEAYGIILVEDEEEKEIVEKHFFKKNIRGELLPRYEYLKSLIIEKSDLEYLLLYLITLNKELSLNQLVEHFQKTLFYRQSSVEEKERLKQMLQVKTVKEALKERTEYSTRLTAEKTSLNMLKNIKHEGNKLEATIISSTSMKEHRIQVSENGYMSCDCEYWRFKASRERKICKHLASLMLLAEEGKTSRETYNIVLKALNPNSIILKLSLESYINISGETLKTTDKGELSAYTSIQPELLNKLIKIIKDRGLDHKTRFLQSLKEIIKNSLVELPYSSSRTQEALEYLAGVRAEHPAGFEPGDFRKLLNYMEWMFNSLTLIIKHTGERNLEDELLIFKQRLFEKI</sequence>
<keyword evidence="1" id="KW-0547">Nucleotide-binding</keyword>
<accession>A0AAF0IBF2</accession>
<feature type="domain" description="Helicase ATP-binding" evidence="7">
    <location>
        <begin position="36"/>
        <end position="202"/>
    </location>
</feature>
<dbReference type="PROSITE" id="PS51194">
    <property type="entry name" value="HELICASE_CTER"/>
    <property type="match status" value="1"/>
</dbReference>
<evidence type="ECO:0000259" key="6">
    <source>
        <dbReference type="PROSITE" id="PS50966"/>
    </source>
</evidence>
<protein>
    <submittedName>
        <fullName evidence="9">DEAD/DEAH box helicase</fullName>
    </submittedName>
</protein>
<dbReference type="EMBL" id="CP091871">
    <property type="protein sequence ID" value="WEU40315.1"/>
    <property type="molecule type" value="Genomic_DNA"/>
</dbReference>
<proteinExistence type="predicted"/>
<keyword evidence="3 9" id="KW-0347">Helicase</keyword>
<organism evidence="9 10">
    <name type="scientific">Odinarchaeota yellowstonii (strain LCB_4)</name>
    <dbReference type="NCBI Taxonomy" id="1841599"/>
    <lineage>
        <taxon>Archaea</taxon>
        <taxon>Promethearchaeati</taxon>
        <taxon>Candidatus Odinarchaeota</taxon>
        <taxon>Candidatus Odinarchaeia</taxon>
        <taxon>Candidatus Odinarchaeales</taxon>
        <taxon>Candidatus Odinarchaeaceae</taxon>
        <taxon>Candidatus Odinarchaeum</taxon>
    </lineage>
</organism>
<keyword evidence="5" id="KW-0863">Zinc-finger</keyword>
<feature type="domain" description="SWIM-type" evidence="6">
    <location>
        <begin position="523"/>
        <end position="562"/>
    </location>
</feature>
<keyword evidence="4" id="KW-0067">ATP-binding</keyword>
<dbReference type="KEGG" id="oyw:OdinLCB4_007560"/>
<dbReference type="PROSITE" id="PS50966">
    <property type="entry name" value="ZF_SWIM"/>
    <property type="match status" value="1"/>
</dbReference>
<evidence type="ECO:0000259" key="7">
    <source>
        <dbReference type="PROSITE" id="PS51192"/>
    </source>
</evidence>
<dbReference type="AlphaFoldDB" id="A0AAF0IBF2"/>
<dbReference type="SUPFAM" id="SSF52540">
    <property type="entry name" value="P-loop containing nucleoside triphosphate hydrolases"/>
    <property type="match status" value="2"/>
</dbReference>
<gene>
    <name evidence="9" type="ORF">OdinLCB4_007560</name>
</gene>
<dbReference type="InterPro" id="IPR050474">
    <property type="entry name" value="Hel308_SKI2-like"/>
</dbReference>
<dbReference type="GO" id="GO:0003676">
    <property type="term" value="F:nucleic acid binding"/>
    <property type="evidence" value="ECO:0007669"/>
    <property type="project" value="InterPro"/>
</dbReference>
<dbReference type="PANTHER" id="PTHR47961:SF10">
    <property type="entry name" value="ATP-DEPENDENT DNA HELICASE HEL308"/>
    <property type="match status" value="1"/>
</dbReference>
<evidence type="ECO:0000313" key="9">
    <source>
        <dbReference type="EMBL" id="WEU40315.1"/>
    </source>
</evidence>
<evidence type="ECO:0000256" key="5">
    <source>
        <dbReference type="PROSITE-ProRule" id="PRU00325"/>
    </source>
</evidence>
<dbReference type="InterPro" id="IPR007527">
    <property type="entry name" value="Znf_SWIM"/>
</dbReference>
<dbReference type="InterPro" id="IPR001650">
    <property type="entry name" value="Helicase_C-like"/>
</dbReference>
<dbReference type="GO" id="GO:0008270">
    <property type="term" value="F:zinc ion binding"/>
    <property type="evidence" value="ECO:0007669"/>
    <property type="project" value="UniProtKB-KW"/>
</dbReference>
<evidence type="ECO:0000313" key="10">
    <source>
        <dbReference type="Proteomes" id="UP000186851"/>
    </source>
</evidence>
<dbReference type="GO" id="GO:0140097">
    <property type="term" value="F:catalytic activity, acting on DNA"/>
    <property type="evidence" value="ECO:0007669"/>
    <property type="project" value="UniProtKB-ARBA"/>
</dbReference>
<dbReference type="GO" id="GO:0004386">
    <property type="term" value="F:helicase activity"/>
    <property type="evidence" value="ECO:0007669"/>
    <property type="project" value="UniProtKB-KW"/>
</dbReference>
<evidence type="ECO:0000256" key="2">
    <source>
        <dbReference type="ARBA" id="ARBA00022801"/>
    </source>
</evidence>
<dbReference type="PROSITE" id="PS51192">
    <property type="entry name" value="HELICASE_ATP_BIND_1"/>
    <property type="match status" value="1"/>
</dbReference>
<dbReference type="Pfam" id="PF00270">
    <property type="entry name" value="DEAD"/>
    <property type="match status" value="1"/>
</dbReference>
<dbReference type="GO" id="GO:0005524">
    <property type="term" value="F:ATP binding"/>
    <property type="evidence" value="ECO:0007669"/>
    <property type="project" value="UniProtKB-KW"/>
</dbReference>
<dbReference type="SMART" id="SM00487">
    <property type="entry name" value="DEXDc"/>
    <property type="match status" value="1"/>
</dbReference>
<dbReference type="InterPro" id="IPR027417">
    <property type="entry name" value="P-loop_NTPase"/>
</dbReference>